<name>A0A7K1SVL1_9SPHI</name>
<dbReference type="AlphaFoldDB" id="A0A7K1SVL1"/>
<evidence type="ECO:0000313" key="4">
    <source>
        <dbReference type="EMBL" id="MVN21366.1"/>
    </source>
</evidence>
<dbReference type="Proteomes" id="UP000462014">
    <property type="component" value="Unassembled WGS sequence"/>
</dbReference>
<dbReference type="PROSITE" id="PS50110">
    <property type="entry name" value="RESPONSE_REGULATORY"/>
    <property type="match status" value="1"/>
</dbReference>
<dbReference type="Gene3D" id="3.40.50.2300">
    <property type="match status" value="1"/>
</dbReference>
<dbReference type="InterPro" id="IPR050595">
    <property type="entry name" value="Bact_response_regulator"/>
</dbReference>
<organism evidence="4 5">
    <name type="scientific">Mucilaginibacter arboris</name>
    <dbReference type="NCBI Taxonomy" id="2682090"/>
    <lineage>
        <taxon>Bacteria</taxon>
        <taxon>Pseudomonadati</taxon>
        <taxon>Bacteroidota</taxon>
        <taxon>Sphingobacteriia</taxon>
        <taxon>Sphingobacteriales</taxon>
        <taxon>Sphingobacteriaceae</taxon>
        <taxon>Mucilaginibacter</taxon>
    </lineage>
</organism>
<dbReference type="InterPro" id="IPR001789">
    <property type="entry name" value="Sig_transdc_resp-reg_receiver"/>
</dbReference>
<reference evidence="4 5" key="1">
    <citation type="submission" date="2019-12" db="EMBL/GenBank/DDBJ databases">
        <title>Mucilaginibacter sp. HMF7410 genome sequencing and assembly.</title>
        <authorList>
            <person name="Kang H."/>
            <person name="Cha I."/>
            <person name="Kim H."/>
            <person name="Joh K."/>
        </authorList>
    </citation>
    <scope>NUCLEOTIDE SEQUENCE [LARGE SCALE GENOMIC DNA]</scope>
    <source>
        <strain evidence="4 5">HMF7410</strain>
    </source>
</reference>
<dbReference type="SUPFAM" id="SSF52172">
    <property type="entry name" value="CheY-like"/>
    <property type="match status" value="1"/>
</dbReference>
<keyword evidence="5" id="KW-1185">Reference proteome</keyword>
<accession>A0A7K1SVL1</accession>
<dbReference type="RefSeq" id="WP_157565627.1">
    <property type="nucleotide sequence ID" value="NZ_WPIK01000005.1"/>
</dbReference>
<dbReference type="Pfam" id="PF00072">
    <property type="entry name" value="Response_reg"/>
    <property type="match status" value="1"/>
</dbReference>
<feature type="modified residue" description="4-aspartylphosphate" evidence="2">
    <location>
        <position position="54"/>
    </location>
</feature>
<evidence type="ECO:0000256" key="1">
    <source>
        <dbReference type="ARBA" id="ARBA00022553"/>
    </source>
</evidence>
<dbReference type="SMART" id="SM00448">
    <property type="entry name" value="REC"/>
    <property type="match status" value="1"/>
</dbReference>
<evidence type="ECO:0000313" key="5">
    <source>
        <dbReference type="Proteomes" id="UP000462014"/>
    </source>
</evidence>
<comment type="caution">
    <text evidence="4">The sequence shown here is derived from an EMBL/GenBank/DDBJ whole genome shotgun (WGS) entry which is preliminary data.</text>
</comment>
<sequence length="123" mass="13814">MVNKTILVCDDDQDILEMLVFVLETYGYRAVAESNSPNMFNAIKKEHPGLVIIDLWMPLMTGDEVVKQLRKSPETERLPVIVISANIDGKETADNAGANHFISKPFDIVNLIDKVEEYYAQAS</sequence>
<dbReference type="PANTHER" id="PTHR44591">
    <property type="entry name" value="STRESS RESPONSE REGULATOR PROTEIN 1"/>
    <property type="match status" value="1"/>
</dbReference>
<feature type="domain" description="Response regulatory" evidence="3">
    <location>
        <begin position="5"/>
        <end position="119"/>
    </location>
</feature>
<gene>
    <name evidence="4" type="ORF">GO621_07430</name>
</gene>
<protein>
    <submittedName>
        <fullName evidence="4">Response regulator</fullName>
    </submittedName>
</protein>
<dbReference type="EMBL" id="WPIK01000005">
    <property type="protein sequence ID" value="MVN21366.1"/>
    <property type="molecule type" value="Genomic_DNA"/>
</dbReference>
<dbReference type="GO" id="GO:0000160">
    <property type="term" value="P:phosphorelay signal transduction system"/>
    <property type="evidence" value="ECO:0007669"/>
    <property type="project" value="InterPro"/>
</dbReference>
<evidence type="ECO:0000259" key="3">
    <source>
        <dbReference type="PROSITE" id="PS50110"/>
    </source>
</evidence>
<keyword evidence="1 2" id="KW-0597">Phosphoprotein</keyword>
<dbReference type="InterPro" id="IPR011006">
    <property type="entry name" value="CheY-like_superfamily"/>
</dbReference>
<proteinExistence type="predicted"/>
<dbReference type="PANTHER" id="PTHR44591:SF3">
    <property type="entry name" value="RESPONSE REGULATORY DOMAIN-CONTAINING PROTEIN"/>
    <property type="match status" value="1"/>
</dbReference>
<evidence type="ECO:0000256" key="2">
    <source>
        <dbReference type="PROSITE-ProRule" id="PRU00169"/>
    </source>
</evidence>